<keyword evidence="2" id="KW-0805">Transcription regulation</keyword>
<protein>
    <submittedName>
        <fullName evidence="7">RNA polymerase, sigma-24 subunit, ECF subfamily</fullName>
    </submittedName>
</protein>
<evidence type="ECO:0000259" key="6">
    <source>
        <dbReference type="Pfam" id="PF08281"/>
    </source>
</evidence>
<dbReference type="GO" id="GO:0016987">
    <property type="term" value="F:sigma factor activity"/>
    <property type="evidence" value="ECO:0007669"/>
    <property type="project" value="UniProtKB-KW"/>
</dbReference>
<dbReference type="Pfam" id="PF08281">
    <property type="entry name" value="Sigma70_r4_2"/>
    <property type="match status" value="1"/>
</dbReference>
<dbReference type="InterPro" id="IPR013249">
    <property type="entry name" value="RNA_pol_sigma70_r4_t2"/>
</dbReference>
<dbReference type="GO" id="GO:0006352">
    <property type="term" value="P:DNA-templated transcription initiation"/>
    <property type="evidence" value="ECO:0007669"/>
    <property type="project" value="InterPro"/>
</dbReference>
<reference evidence="7 8" key="1">
    <citation type="journal article" date="2015" name="Nature">
        <title>rRNA introns, odd ribosomes, and small enigmatic genomes across a large radiation of phyla.</title>
        <authorList>
            <person name="Brown C.T."/>
            <person name="Hug L.A."/>
            <person name="Thomas B.C."/>
            <person name="Sharon I."/>
            <person name="Castelle C.J."/>
            <person name="Singh A."/>
            <person name="Wilkins M.J."/>
            <person name="Williams K.H."/>
            <person name="Banfield J.F."/>
        </authorList>
    </citation>
    <scope>NUCLEOTIDE SEQUENCE [LARGE SCALE GENOMIC DNA]</scope>
</reference>
<dbReference type="InterPro" id="IPR013325">
    <property type="entry name" value="RNA_pol_sigma_r2"/>
</dbReference>
<dbReference type="InterPro" id="IPR039425">
    <property type="entry name" value="RNA_pol_sigma-70-like"/>
</dbReference>
<organism evidence="7 8">
    <name type="scientific">Candidatus Uhrbacteria bacterium GW2011_GWA2_52_8d</name>
    <dbReference type="NCBI Taxonomy" id="1618979"/>
    <lineage>
        <taxon>Bacteria</taxon>
        <taxon>Candidatus Uhriibacteriota</taxon>
    </lineage>
</organism>
<evidence type="ECO:0000313" key="7">
    <source>
        <dbReference type="EMBL" id="KKW32890.1"/>
    </source>
</evidence>
<comment type="caution">
    <text evidence="7">The sequence shown here is derived from an EMBL/GenBank/DDBJ whole genome shotgun (WGS) entry which is preliminary data.</text>
</comment>
<dbReference type="Proteomes" id="UP000034054">
    <property type="component" value="Unassembled WGS sequence"/>
</dbReference>
<dbReference type="NCBIfam" id="TIGR02937">
    <property type="entry name" value="sigma70-ECF"/>
    <property type="match status" value="1"/>
</dbReference>
<dbReference type="Gene3D" id="1.10.1740.10">
    <property type="match status" value="1"/>
</dbReference>
<dbReference type="InterPro" id="IPR013324">
    <property type="entry name" value="RNA_pol_sigma_r3/r4-like"/>
</dbReference>
<evidence type="ECO:0000256" key="3">
    <source>
        <dbReference type="ARBA" id="ARBA00023082"/>
    </source>
</evidence>
<dbReference type="EMBL" id="LCRH01000014">
    <property type="protein sequence ID" value="KKW32890.1"/>
    <property type="molecule type" value="Genomic_DNA"/>
</dbReference>
<keyword evidence="4" id="KW-0238">DNA-binding</keyword>
<feature type="domain" description="RNA polymerase sigma factor 70 region 4 type 2" evidence="6">
    <location>
        <begin position="136"/>
        <end position="186"/>
    </location>
</feature>
<name>A0A0G1XPT3_9BACT</name>
<evidence type="ECO:0000256" key="5">
    <source>
        <dbReference type="ARBA" id="ARBA00023163"/>
    </source>
</evidence>
<dbReference type="Gene3D" id="1.10.10.10">
    <property type="entry name" value="Winged helix-like DNA-binding domain superfamily/Winged helix DNA-binding domain"/>
    <property type="match status" value="1"/>
</dbReference>
<dbReference type="PANTHER" id="PTHR43133:SF8">
    <property type="entry name" value="RNA POLYMERASE SIGMA FACTOR HI_1459-RELATED"/>
    <property type="match status" value="1"/>
</dbReference>
<dbReference type="CDD" id="cd06171">
    <property type="entry name" value="Sigma70_r4"/>
    <property type="match status" value="1"/>
</dbReference>
<dbReference type="InterPro" id="IPR036388">
    <property type="entry name" value="WH-like_DNA-bd_sf"/>
</dbReference>
<dbReference type="SUPFAM" id="SSF88946">
    <property type="entry name" value="Sigma2 domain of RNA polymerase sigma factors"/>
    <property type="match status" value="1"/>
</dbReference>
<keyword evidence="3" id="KW-0731">Sigma factor</keyword>
<dbReference type="InterPro" id="IPR014284">
    <property type="entry name" value="RNA_pol_sigma-70_dom"/>
</dbReference>
<evidence type="ECO:0000313" key="8">
    <source>
        <dbReference type="Proteomes" id="UP000034054"/>
    </source>
</evidence>
<keyword evidence="5" id="KW-0804">Transcription</keyword>
<gene>
    <name evidence="7" type="ORF">UY76_C0014G0003</name>
</gene>
<sequence>MKFIYLAYAMFVQGNREKFLLMRIRVFKDESAFAKLYEEYGSKLQRFLYVKLPSQEDVDEAFSTLWLRIWEYATTTPIEHFSGLAHTIAKGIVAKFYFTKERNKEDRVREDESIEDMAVVDPTSKVHAKIDIKFLLKSMKGKLSEEEQEAVILRYLEGYPIGEIAAYLGKSKNATSVLITRAIKKIGNLFEDKSSQGL</sequence>
<proteinExistence type="inferred from homology"/>
<dbReference type="SUPFAM" id="SSF88659">
    <property type="entry name" value="Sigma3 and sigma4 domains of RNA polymerase sigma factors"/>
    <property type="match status" value="1"/>
</dbReference>
<dbReference type="GO" id="GO:0003677">
    <property type="term" value="F:DNA binding"/>
    <property type="evidence" value="ECO:0007669"/>
    <property type="project" value="UniProtKB-KW"/>
</dbReference>
<evidence type="ECO:0000256" key="4">
    <source>
        <dbReference type="ARBA" id="ARBA00023125"/>
    </source>
</evidence>
<dbReference type="PANTHER" id="PTHR43133">
    <property type="entry name" value="RNA POLYMERASE ECF-TYPE SIGMA FACTO"/>
    <property type="match status" value="1"/>
</dbReference>
<comment type="similarity">
    <text evidence="1">Belongs to the sigma-70 factor family. ECF subfamily.</text>
</comment>
<accession>A0A0G1XPT3</accession>
<dbReference type="AlphaFoldDB" id="A0A0G1XPT3"/>
<evidence type="ECO:0000256" key="1">
    <source>
        <dbReference type="ARBA" id="ARBA00010641"/>
    </source>
</evidence>
<evidence type="ECO:0000256" key="2">
    <source>
        <dbReference type="ARBA" id="ARBA00023015"/>
    </source>
</evidence>